<keyword evidence="2" id="KW-0677">Repeat</keyword>
<dbReference type="InterPro" id="IPR031311">
    <property type="entry name" value="CHIT_BIND_RR_consensus"/>
</dbReference>
<dbReference type="AlphaFoldDB" id="A0AAJ7VZ90"/>
<dbReference type="GeneID" id="107265555"/>
<dbReference type="PROSITE" id="PS51155">
    <property type="entry name" value="CHIT_BIND_RR_2"/>
    <property type="match status" value="2"/>
</dbReference>
<dbReference type="Pfam" id="PF00379">
    <property type="entry name" value="Chitin_bind_4"/>
    <property type="match status" value="2"/>
</dbReference>
<evidence type="ECO:0000256" key="2">
    <source>
        <dbReference type="ARBA" id="ARBA00022737"/>
    </source>
</evidence>
<feature type="signal peptide" evidence="4">
    <location>
        <begin position="1"/>
        <end position="17"/>
    </location>
</feature>
<dbReference type="GO" id="GO:0005615">
    <property type="term" value="C:extracellular space"/>
    <property type="evidence" value="ECO:0007669"/>
    <property type="project" value="TreeGrafter"/>
</dbReference>
<evidence type="ECO:0000256" key="1">
    <source>
        <dbReference type="ARBA" id="ARBA00022460"/>
    </source>
</evidence>
<evidence type="ECO:0000256" key="4">
    <source>
        <dbReference type="SAM" id="SignalP"/>
    </source>
</evidence>
<dbReference type="PROSITE" id="PS00233">
    <property type="entry name" value="CHIT_BIND_RR_1"/>
    <property type="match status" value="2"/>
</dbReference>
<dbReference type="Proteomes" id="UP000694920">
    <property type="component" value="Unplaced"/>
</dbReference>
<proteinExistence type="predicted"/>
<evidence type="ECO:0000256" key="3">
    <source>
        <dbReference type="PROSITE-ProRule" id="PRU00497"/>
    </source>
</evidence>
<gene>
    <name evidence="6" type="primary">LOC107265555</name>
</gene>
<organism evidence="5 6">
    <name type="scientific">Cephus cinctus</name>
    <name type="common">Wheat stem sawfly</name>
    <dbReference type="NCBI Taxonomy" id="211228"/>
    <lineage>
        <taxon>Eukaryota</taxon>
        <taxon>Metazoa</taxon>
        <taxon>Ecdysozoa</taxon>
        <taxon>Arthropoda</taxon>
        <taxon>Hexapoda</taxon>
        <taxon>Insecta</taxon>
        <taxon>Pterygota</taxon>
        <taxon>Neoptera</taxon>
        <taxon>Endopterygota</taxon>
        <taxon>Hymenoptera</taxon>
        <taxon>Cephoidea</taxon>
        <taxon>Cephidae</taxon>
        <taxon>Cephus</taxon>
    </lineage>
</organism>
<keyword evidence="5" id="KW-1185">Reference proteome</keyword>
<accession>A0AAJ7VZ90</accession>
<dbReference type="PANTHER" id="PTHR12236:SF94">
    <property type="entry name" value="CCP84AA-RELATED"/>
    <property type="match status" value="1"/>
</dbReference>
<name>A0AAJ7VZ90_CEPCN</name>
<keyword evidence="1 3" id="KW-0193">Cuticle</keyword>
<dbReference type="PANTHER" id="PTHR12236">
    <property type="entry name" value="STRUCTURAL CONTITUENT OF CUTICLE"/>
    <property type="match status" value="1"/>
</dbReference>
<dbReference type="InterPro" id="IPR051217">
    <property type="entry name" value="Insect_Cuticle_Struc_Prot"/>
</dbReference>
<protein>
    <submittedName>
        <fullName evidence="6">Uncharacterized protein LOC107265555</fullName>
    </submittedName>
</protein>
<keyword evidence="4" id="KW-0732">Signal</keyword>
<dbReference type="GO" id="GO:0042302">
    <property type="term" value="F:structural constituent of cuticle"/>
    <property type="evidence" value="ECO:0007669"/>
    <property type="project" value="UniProtKB-UniRule"/>
</dbReference>
<evidence type="ECO:0000313" key="6">
    <source>
        <dbReference type="RefSeq" id="XP_024938718.1"/>
    </source>
</evidence>
<reference evidence="6" key="1">
    <citation type="submission" date="2025-08" db="UniProtKB">
        <authorList>
            <consortium name="RefSeq"/>
        </authorList>
    </citation>
    <scope>IDENTIFICATION</scope>
</reference>
<dbReference type="GO" id="GO:0031012">
    <property type="term" value="C:extracellular matrix"/>
    <property type="evidence" value="ECO:0007669"/>
    <property type="project" value="TreeGrafter"/>
</dbReference>
<sequence>MAFKFVVFAALVAAANAGAIPAAPLAYHAAAPLAYHAPAPLAYHAPAPLAYAAAPIAKAVITKAVDADYDPHPQYSYAYDVHDGITGDIKNQHETRDGDVVQGSYSLIESDGTRRTVDYTADPVNGFNAVVHKEPATVAVKAAPVVAKYAAPIAHAAPLAYAAPAPAHYAYAAPAAQYAYAAPAAYAYHHEKESPHGARLSLLCLTRTWYIDRKGVLDFPVHPVEFCSRILDGESKWEWPSRYLVVVGGGSGVLGYNGGSGVLSDNGTGGVCTGCSIGDGTSGVLGYDGAGGVCTGCSIGDGTSGVLGYDGAGGVCTGCSIGDGGSGVLGYDGAGGVNSGCGIGDRGSCGIFGNDWGDGLDGNGGGFLVDDGVESVDGVSGVVDNTAGSVSFDEGIATLNNISVTGLLLALGVAGDAIMDIVGVAVLGMRVVVSIDGLGDDSLGDWCSGISQRCWCMVGQGCSGLVGHRCLDQVSSIDSGHEGGEGDELAPVRNHIMAFKFVAFAALVAAVNAGNLIQAPVAYQAAAPLAYHAPAPLAYAAAPIAKAVVAKTVDADYDPHPQYSYSYDVHDGITGDAKTQQESRDGDVVHGSYSLIEADGTRRVVEYTADPVNGFNAVVHKEPATVAVKTVAPVVAKYAAPAPLAYAAPVAKYAAAPVAAAYYH</sequence>
<feature type="chain" id="PRO_5042462618" evidence="4">
    <location>
        <begin position="18"/>
        <end position="664"/>
    </location>
</feature>
<dbReference type="PRINTS" id="PR00947">
    <property type="entry name" value="CUTICLE"/>
</dbReference>
<evidence type="ECO:0000313" key="5">
    <source>
        <dbReference type="Proteomes" id="UP000694920"/>
    </source>
</evidence>
<dbReference type="InterPro" id="IPR000618">
    <property type="entry name" value="Insect_cuticle"/>
</dbReference>
<dbReference type="RefSeq" id="XP_024938718.1">
    <property type="nucleotide sequence ID" value="XM_025082950.1"/>
</dbReference>
<dbReference type="KEGG" id="ccin:107265555"/>